<keyword evidence="1" id="KW-0812">Transmembrane</keyword>
<evidence type="ECO:0000313" key="2">
    <source>
        <dbReference type="EnsemblMetazoa" id="GPAI012825-PA"/>
    </source>
</evidence>
<protein>
    <submittedName>
        <fullName evidence="2">Uncharacterized protein</fullName>
    </submittedName>
</protein>
<evidence type="ECO:0000313" key="3">
    <source>
        <dbReference type="Proteomes" id="UP000092445"/>
    </source>
</evidence>
<keyword evidence="1" id="KW-0472">Membrane</keyword>
<proteinExistence type="predicted"/>
<reference evidence="2" key="2">
    <citation type="submission" date="2020-05" db="UniProtKB">
        <authorList>
            <consortium name="EnsemblMetazoa"/>
        </authorList>
    </citation>
    <scope>IDENTIFICATION</scope>
    <source>
        <strain evidence="2">IAEA</strain>
    </source>
</reference>
<reference evidence="3" key="1">
    <citation type="submission" date="2014-03" db="EMBL/GenBank/DDBJ databases">
        <authorList>
            <person name="Aksoy S."/>
            <person name="Warren W."/>
            <person name="Wilson R.K."/>
        </authorList>
    </citation>
    <scope>NUCLEOTIDE SEQUENCE [LARGE SCALE GENOMIC DNA]</scope>
    <source>
        <strain evidence="3">IAEA</strain>
    </source>
</reference>
<sequence length="134" mass="15653">MEQQHAVSFKRFFFLKTVQTLWLTVIKIVLNAHQFKLIFPNHMIKILTSFHNYNTKNNYLVLRERQSRQSCHPMLCRSTADSINDLSNGLSDPVTRPEKTFRSLTRLYGNFETASYDSCNTTPQLFTSPLFTTL</sequence>
<keyword evidence="3" id="KW-1185">Reference proteome</keyword>
<feature type="transmembrane region" description="Helical" evidence="1">
    <location>
        <begin position="12"/>
        <end position="30"/>
    </location>
</feature>
<name>A0A1A9ZFA4_GLOPL</name>
<accession>A0A1A9ZFA4</accession>
<keyword evidence="1" id="KW-1133">Transmembrane helix</keyword>
<dbReference type="EnsemblMetazoa" id="GPAI012825-RA">
    <property type="protein sequence ID" value="GPAI012825-PA"/>
    <property type="gene ID" value="GPAI012825"/>
</dbReference>
<dbReference type="AlphaFoldDB" id="A0A1A9ZFA4"/>
<organism evidence="2 3">
    <name type="scientific">Glossina pallidipes</name>
    <name type="common">Tsetse fly</name>
    <dbReference type="NCBI Taxonomy" id="7398"/>
    <lineage>
        <taxon>Eukaryota</taxon>
        <taxon>Metazoa</taxon>
        <taxon>Ecdysozoa</taxon>
        <taxon>Arthropoda</taxon>
        <taxon>Hexapoda</taxon>
        <taxon>Insecta</taxon>
        <taxon>Pterygota</taxon>
        <taxon>Neoptera</taxon>
        <taxon>Endopterygota</taxon>
        <taxon>Diptera</taxon>
        <taxon>Brachycera</taxon>
        <taxon>Muscomorpha</taxon>
        <taxon>Hippoboscoidea</taxon>
        <taxon>Glossinidae</taxon>
        <taxon>Glossina</taxon>
    </lineage>
</organism>
<evidence type="ECO:0000256" key="1">
    <source>
        <dbReference type="SAM" id="Phobius"/>
    </source>
</evidence>
<dbReference type="Proteomes" id="UP000092445">
    <property type="component" value="Unassembled WGS sequence"/>
</dbReference>
<dbReference type="VEuPathDB" id="VectorBase:GPAI012825"/>